<dbReference type="WBParaSite" id="HNAJ_0001300601-mRNA-1">
    <property type="protein sequence ID" value="HNAJ_0001300601-mRNA-1"/>
    <property type="gene ID" value="HNAJ_0001300601"/>
</dbReference>
<dbReference type="Proteomes" id="UP000278807">
    <property type="component" value="Unassembled WGS sequence"/>
</dbReference>
<dbReference type="EMBL" id="UZAE01014846">
    <property type="protein sequence ID" value="VDO14615.1"/>
    <property type="molecule type" value="Genomic_DNA"/>
</dbReference>
<reference evidence="1 2" key="2">
    <citation type="submission" date="2018-11" db="EMBL/GenBank/DDBJ databases">
        <authorList>
            <consortium name="Pathogen Informatics"/>
        </authorList>
    </citation>
    <scope>NUCLEOTIDE SEQUENCE [LARGE SCALE GENOMIC DNA]</scope>
</reference>
<evidence type="ECO:0000313" key="1">
    <source>
        <dbReference type="EMBL" id="VDO14615.1"/>
    </source>
</evidence>
<proteinExistence type="predicted"/>
<protein>
    <submittedName>
        <fullName evidence="3">Ovule protein</fullName>
    </submittedName>
</protein>
<sequence length="73" mass="8352">MMCKHESISSLGGLDSNLVKSFAHSLNVFQLLSTHQRMQVTPQRERNYYKRLQTTMCSPMDMANSKSLMAVEL</sequence>
<name>A0A0R3TYQ7_RODNA</name>
<dbReference type="AlphaFoldDB" id="A0A0R3TYQ7"/>
<evidence type="ECO:0000313" key="3">
    <source>
        <dbReference type="WBParaSite" id="HNAJ_0001300601-mRNA-1"/>
    </source>
</evidence>
<keyword evidence="2" id="KW-1185">Reference proteome</keyword>
<organism evidence="3">
    <name type="scientific">Rodentolepis nana</name>
    <name type="common">Dwarf tapeworm</name>
    <name type="synonym">Hymenolepis nana</name>
    <dbReference type="NCBI Taxonomy" id="102285"/>
    <lineage>
        <taxon>Eukaryota</taxon>
        <taxon>Metazoa</taxon>
        <taxon>Spiralia</taxon>
        <taxon>Lophotrochozoa</taxon>
        <taxon>Platyhelminthes</taxon>
        <taxon>Cestoda</taxon>
        <taxon>Eucestoda</taxon>
        <taxon>Cyclophyllidea</taxon>
        <taxon>Hymenolepididae</taxon>
        <taxon>Rodentolepis</taxon>
    </lineage>
</organism>
<accession>A0A0R3TYQ7</accession>
<gene>
    <name evidence="1" type="ORF">HNAJ_LOCUS12980</name>
</gene>
<evidence type="ECO:0000313" key="2">
    <source>
        <dbReference type="Proteomes" id="UP000278807"/>
    </source>
</evidence>
<reference evidence="3" key="1">
    <citation type="submission" date="2017-02" db="UniProtKB">
        <authorList>
            <consortium name="WormBaseParasite"/>
        </authorList>
    </citation>
    <scope>IDENTIFICATION</scope>
</reference>